<feature type="transmembrane region" description="Helical" evidence="1">
    <location>
        <begin position="20"/>
        <end position="38"/>
    </location>
</feature>
<feature type="transmembrane region" description="Helical" evidence="1">
    <location>
        <begin position="74"/>
        <end position="93"/>
    </location>
</feature>
<gene>
    <name evidence="2" type="ORF">H9X54_011350</name>
</gene>
<keyword evidence="1" id="KW-1133">Transmembrane helix</keyword>
<evidence type="ECO:0000313" key="3">
    <source>
        <dbReference type="Proteomes" id="UP000759529"/>
    </source>
</evidence>
<dbReference type="RefSeq" id="WP_187656873.1">
    <property type="nucleotide sequence ID" value="NZ_JACSOD020000492.1"/>
</dbReference>
<accession>A0ABS2CY82</accession>
<keyword evidence="1" id="KW-0812">Transmembrane</keyword>
<proteinExistence type="predicted"/>
<dbReference type="Proteomes" id="UP000759529">
    <property type="component" value="Unassembled WGS sequence"/>
</dbReference>
<organism evidence="2 3">
    <name type="scientific">Flavobacterium macrobrachii</name>
    <dbReference type="NCBI Taxonomy" id="591204"/>
    <lineage>
        <taxon>Bacteria</taxon>
        <taxon>Pseudomonadati</taxon>
        <taxon>Bacteroidota</taxon>
        <taxon>Flavobacteriia</taxon>
        <taxon>Flavobacteriales</taxon>
        <taxon>Flavobacteriaceae</taxon>
        <taxon>Flavobacterium</taxon>
    </lineage>
</organism>
<protein>
    <submittedName>
        <fullName evidence="2">Uncharacterized protein</fullName>
    </submittedName>
</protein>
<feature type="transmembrane region" description="Helical" evidence="1">
    <location>
        <begin position="44"/>
        <end position="67"/>
    </location>
</feature>
<evidence type="ECO:0000313" key="2">
    <source>
        <dbReference type="EMBL" id="MBM6499891.1"/>
    </source>
</evidence>
<keyword evidence="1" id="KW-0472">Membrane</keyword>
<comment type="caution">
    <text evidence="2">The sequence shown here is derived from an EMBL/GenBank/DDBJ whole genome shotgun (WGS) entry which is preliminary data.</text>
</comment>
<name>A0ABS2CY82_9FLAO</name>
<evidence type="ECO:0000256" key="1">
    <source>
        <dbReference type="SAM" id="Phobius"/>
    </source>
</evidence>
<sequence>MNKSYLKKSKMKLPNKYRLAIGNILAVFLIVRSVFVFFDKGYEGWQFILAPTLFVIGLFAFAFDFFFQRLYAKYLLMNLIELIIFIVLGVVYYDFLKIIF</sequence>
<dbReference type="EMBL" id="JACSOD020000492">
    <property type="protein sequence ID" value="MBM6499891.1"/>
    <property type="molecule type" value="Genomic_DNA"/>
</dbReference>
<reference evidence="2 3" key="1">
    <citation type="submission" date="2021-02" db="EMBL/GenBank/DDBJ databases">
        <authorList>
            <person name="Jung H.S."/>
            <person name="Chun B.H."/>
            <person name="Jeon C.O."/>
        </authorList>
    </citation>
    <scope>NUCLEOTIDE SEQUENCE [LARGE SCALE GENOMIC DNA]</scope>
    <source>
        <strain evidence="2 3">LMG 25203</strain>
    </source>
</reference>
<keyword evidence="3" id="KW-1185">Reference proteome</keyword>